<dbReference type="Proteomes" id="UP000094067">
    <property type="component" value="Unassembled WGS sequence"/>
</dbReference>
<evidence type="ECO:0000313" key="1">
    <source>
        <dbReference type="EMBL" id="ODM04002.1"/>
    </source>
</evidence>
<organism evidence="1 2">
    <name type="scientific">Eisenbergiella tayi</name>
    <dbReference type="NCBI Taxonomy" id="1432052"/>
    <lineage>
        <taxon>Bacteria</taxon>
        <taxon>Bacillati</taxon>
        <taxon>Bacillota</taxon>
        <taxon>Clostridia</taxon>
        <taxon>Lachnospirales</taxon>
        <taxon>Lachnospiraceae</taxon>
        <taxon>Eisenbergiella</taxon>
    </lineage>
</organism>
<evidence type="ECO:0000313" key="2">
    <source>
        <dbReference type="Proteomes" id="UP000094067"/>
    </source>
</evidence>
<sequence>MKNKPIVMEHYHKVHTTYVVDFTFTTNITFLTGDSGQGRSVVFSFLEEDAVKNSQLLCFNYLDWQKDIKSLITGAEGKLIVVDNADLLLTDEIRKHIALDDKNQYLLIGRAPRNLYATKDNIFGLASEKKGEKTEFKIEMFV</sequence>
<accession>A0A1E3A5F0</accession>
<dbReference type="EMBL" id="MCGH01000003">
    <property type="protein sequence ID" value="ODM04002.1"/>
    <property type="molecule type" value="Genomic_DNA"/>
</dbReference>
<comment type="caution">
    <text evidence="1">The sequence shown here is derived from an EMBL/GenBank/DDBJ whole genome shotgun (WGS) entry which is preliminary data.</text>
</comment>
<protein>
    <recommendedName>
        <fullName evidence="3">ABC transporter ATP-binding protein</fullName>
    </recommendedName>
</protein>
<gene>
    <name evidence="1" type="ORF">BEI61_04805</name>
</gene>
<evidence type="ECO:0008006" key="3">
    <source>
        <dbReference type="Google" id="ProtNLM"/>
    </source>
</evidence>
<reference evidence="1 2" key="1">
    <citation type="submission" date="2016-07" db="EMBL/GenBank/DDBJ databases">
        <title>Characterization of isolates of Eisenbergiella tayi derived from blood cultures, using whole genome sequencing.</title>
        <authorList>
            <person name="Burdz T."/>
            <person name="Wiebe D."/>
            <person name="Huynh C."/>
            <person name="Bernard K."/>
        </authorList>
    </citation>
    <scope>NUCLEOTIDE SEQUENCE [LARGE SCALE GENOMIC DNA]</scope>
    <source>
        <strain evidence="1 2">NML 110608</strain>
    </source>
</reference>
<name>A0A1E3A5F0_9FIRM</name>
<proteinExistence type="predicted"/>
<dbReference type="AlphaFoldDB" id="A0A1E3A5F0"/>
<dbReference type="RefSeq" id="WP_069154281.1">
    <property type="nucleotide sequence ID" value="NZ_MCGH01000003.1"/>
</dbReference>